<accession>A0ABV7MDV7</accession>
<comment type="caution">
    <text evidence="2">The sequence shown here is derived from an EMBL/GenBank/DDBJ whole genome shotgun (WGS) entry which is preliminary data.</text>
</comment>
<dbReference type="InterPro" id="IPR052164">
    <property type="entry name" value="Anthracycline_SecMetBiosynth"/>
</dbReference>
<reference evidence="3" key="1">
    <citation type="journal article" date="2019" name="Int. J. Syst. Evol. Microbiol.">
        <title>The Global Catalogue of Microorganisms (GCM) 10K type strain sequencing project: providing services to taxonomists for standard genome sequencing and annotation.</title>
        <authorList>
            <consortium name="The Broad Institute Genomics Platform"/>
            <consortium name="The Broad Institute Genome Sequencing Center for Infectious Disease"/>
            <person name="Wu L."/>
            <person name="Ma J."/>
        </authorList>
    </citation>
    <scope>NUCLEOTIDE SEQUENCE [LARGE SCALE GENOMIC DNA]</scope>
    <source>
        <strain evidence="3">KCTC 22245</strain>
    </source>
</reference>
<sequence>MANPVVRFDIGCKDRDRTVAFYRDVFGWSGHDTGLSTEVSTGEGGIDGAITALGHEPHNYVMVYMQVADCDAHCEKIKAAGGEIEVGPIDIPGDRGRFAWFKDPEGNRLAIFQPPAE</sequence>
<dbReference type="Gene3D" id="3.10.180.10">
    <property type="entry name" value="2,3-Dihydroxybiphenyl 1,2-Dioxygenase, domain 1"/>
    <property type="match status" value="1"/>
</dbReference>
<organism evidence="2 3">
    <name type="scientific">Parvularcula lutaonensis</name>
    <dbReference type="NCBI Taxonomy" id="491923"/>
    <lineage>
        <taxon>Bacteria</taxon>
        <taxon>Pseudomonadati</taxon>
        <taxon>Pseudomonadota</taxon>
        <taxon>Alphaproteobacteria</taxon>
        <taxon>Parvularculales</taxon>
        <taxon>Parvularculaceae</taxon>
        <taxon>Parvularcula</taxon>
    </lineage>
</organism>
<dbReference type="Proteomes" id="UP001595607">
    <property type="component" value="Unassembled WGS sequence"/>
</dbReference>
<evidence type="ECO:0000259" key="1">
    <source>
        <dbReference type="PROSITE" id="PS51819"/>
    </source>
</evidence>
<dbReference type="PANTHER" id="PTHR33993">
    <property type="entry name" value="GLYOXALASE-RELATED"/>
    <property type="match status" value="1"/>
</dbReference>
<evidence type="ECO:0000313" key="3">
    <source>
        <dbReference type="Proteomes" id="UP001595607"/>
    </source>
</evidence>
<dbReference type="Pfam" id="PF00903">
    <property type="entry name" value="Glyoxalase"/>
    <property type="match status" value="1"/>
</dbReference>
<gene>
    <name evidence="2" type="ORF">ACFONP_12475</name>
</gene>
<evidence type="ECO:0000313" key="2">
    <source>
        <dbReference type="EMBL" id="MFC3303545.1"/>
    </source>
</evidence>
<proteinExistence type="predicted"/>
<dbReference type="InterPro" id="IPR029068">
    <property type="entry name" value="Glyas_Bleomycin-R_OHBP_Dase"/>
</dbReference>
<name>A0ABV7MDV7_9PROT</name>
<dbReference type="EMBL" id="JBHRVA010000003">
    <property type="protein sequence ID" value="MFC3303545.1"/>
    <property type="molecule type" value="Genomic_DNA"/>
</dbReference>
<dbReference type="SUPFAM" id="SSF54593">
    <property type="entry name" value="Glyoxalase/Bleomycin resistance protein/Dihydroxybiphenyl dioxygenase"/>
    <property type="match status" value="1"/>
</dbReference>
<dbReference type="PROSITE" id="PS51819">
    <property type="entry name" value="VOC"/>
    <property type="match status" value="1"/>
</dbReference>
<dbReference type="InterPro" id="IPR037523">
    <property type="entry name" value="VOC_core"/>
</dbReference>
<dbReference type="PANTHER" id="PTHR33993:SF2">
    <property type="entry name" value="VOC DOMAIN-CONTAINING PROTEIN"/>
    <property type="match status" value="1"/>
</dbReference>
<dbReference type="InterPro" id="IPR004360">
    <property type="entry name" value="Glyas_Fos-R_dOase_dom"/>
</dbReference>
<protein>
    <submittedName>
        <fullName evidence="2">VOC family protein</fullName>
    </submittedName>
</protein>
<dbReference type="RefSeq" id="WP_189576197.1">
    <property type="nucleotide sequence ID" value="NZ_BMXU01000002.1"/>
</dbReference>
<dbReference type="CDD" id="cd07247">
    <property type="entry name" value="SgaA_N_like"/>
    <property type="match status" value="1"/>
</dbReference>
<feature type="domain" description="VOC" evidence="1">
    <location>
        <begin position="4"/>
        <end position="114"/>
    </location>
</feature>
<keyword evidence="3" id="KW-1185">Reference proteome</keyword>